<dbReference type="AlphaFoldDB" id="A0A8J2VFR9"/>
<protein>
    <submittedName>
        <fullName evidence="1">Uncharacterized protein</fullName>
    </submittedName>
</protein>
<comment type="caution">
    <text evidence="1">The sequence shown here is derived from an EMBL/GenBank/DDBJ whole genome shotgun (WGS) entry which is preliminary data.</text>
</comment>
<evidence type="ECO:0000313" key="2">
    <source>
        <dbReference type="Proteomes" id="UP000625210"/>
    </source>
</evidence>
<dbReference type="RefSeq" id="WP_188646932.1">
    <property type="nucleotide sequence ID" value="NZ_BMHQ01000003.1"/>
</dbReference>
<dbReference type="EMBL" id="BMHQ01000003">
    <property type="protein sequence ID" value="GGE11694.1"/>
    <property type="molecule type" value="Genomic_DNA"/>
</dbReference>
<proteinExistence type="predicted"/>
<gene>
    <name evidence="1" type="ORF">GCM10011571_11340</name>
</gene>
<keyword evidence="2" id="KW-1185">Reference proteome</keyword>
<name>A0A8J2VFR9_9BACL</name>
<organism evidence="1 2">
    <name type="scientific">Marinithermofilum abyssi</name>
    <dbReference type="NCBI Taxonomy" id="1571185"/>
    <lineage>
        <taxon>Bacteria</taxon>
        <taxon>Bacillati</taxon>
        <taxon>Bacillota</taxon>
        <taxon>Bacilli</taxon>
        <taxon>Bacillales</taxon>
        <taxon>Thermoactinomycetaceae</taxon>
        <taxon>Marinithermofilum</taxon>
    </lineage>
</organism>
<dbReference type="Proteomes" id="UP000625210">
    <property type="component" value="Unassembled WGS sequence"/>
</dbReference>
<accession>A0A8J2VFR9</accession>
<evidence type="ECO:0000313" key="1">
    <source>
        <dbReference type="EMBL" id="GGE11694.1"/>
    </source>
</evidence>
<reference evidence="1" key="1">
    <citation type="journal article" date="2014" name="Int. J. Syst. Evol. Microbiol.">
        <title>Complete genome sequence of Corynebacterium casei LMG S-19264T (=DSM 44701T), isolated from a smear-ripened cheese.</title>
        <authorList>
            <consortium name="US DOE Joint Genome Institute (JGI-PGF)"/>
            <person name="Walter F."/>
            <person name="Albersmeier A."/>
            <person name="Kalinowski J."/>
            <person name="Ruckert C."/>
        </authorList>
    </citation>
    <scope>NUCLEOTIDE SEQUENCE</scope>
    <source>
        <strain evidence="1">CGMCC 1.15179</strain>
    </source>
</reference>
<reference evidence="1" key="2">
    <citation type="submission" date="2020-09" db="EMBL/GenBank/DDBJ databases">
        <authorList>
            <person name="Sun Q."/>
            <person name="Zhou Y."/>
        </authorList>
    </citation>
    <scope>NUCLEOTIDE SEQUENCE</scope>
    <source>
        <strain evidence="1">CGMCC 1.15179</strain>
    </source>
</reference>
<sequence>MDASFPSPDLSDMLLRHFSEEELKRIQAAVQTETWMTLSTRNRGWNAREAAEEIPLRFQLHIDMKV</sequence>